<feature type="non-terminal residue" evidence="2">
    <location>
        <position position="95"/>
    </location>
</feature>
<name>A0A9D3U890_9ROSI</name>
<keyword evidence="3" id="KW-1185">Reference proteome</keyword>
<reference evidence="2 3" key="1">
    <citation type="journal article" date="2021" name="Plant Biotechnol. J.">
        <title>Multi-omics assisted identification of the key and species-specific regulatory components of drought-tolerant mechanisms in Gossypium stocksii.</title>
        <authorList>
            <person name="Yu D."/>
            <person name="Ke L."/>
            <person name="Zhang D."/>
            <person name="Wu Y."/>
            <person name="Sun Y."/>
            <person name="Mei J."/>
            <person name="Sun J."/>
            <person name="Sun Y."/>
        </authorList>
    </citation>
    <scope>NUCLEOTIDE SEQUENCE [LARGE SCALE GENOMIC DNA]</scope>
    <source>
        <strain evidence="3">cv. E1</strain>
        <tissue evidence="2">Leaf</tissue>
    </source>
</reference>
<gene>
    <name evidence="2" type="ORF">J1N35_043752</name>
</gene>
<proteinExistence type="predicted"/>
<dbReference type="Proteomes" id="UP000828251">
    <property type="component" value="Unassembled WGS sequence"/>
</dbReference>
<evidence type="ECO:0000313" key="3">
    <source>
        <dbReference type="Proteomes" id="UP000828251"/>
    </source>
</evidence>
<evidence type="ECO:0000313" key="2">
    <source>
        <dbReference type="EMBL" id="KAH1031578.1"/>
    </source>
</evidence>
<comment type="caution">
    <text evidence="2">The sequence shown here is derived from an EMBL/GenBank/DDBJ whole genome shotgun (WGS) entry which is preliminary data.</text>
</comment>
<feature type="compositionally biased region" description="Polar residues" evidence="1">
    <location>
        <begin position="10"/>
        <end position="28"/>
    </location>
</feature>
<dbReference type="PANTHER" id="PTHR32108">
    <property type="entry name" value="DNA-DIRECTED RNA POLYMERASE SUBUNIT ALPHA"/>
    <property type="match status" value="1"/>
</dbReference>
<dbReference type="EMBL" id="JAIQCV010000013">
    <property type="protein sequence ID" value="KAH1031578.1"/>
    <property type="molecule type" value="Genomic_DNA"/>
</dbReference>
<dbReference type="PANTHER" id="PTHR32108:SF5">
    <property type="entry name" value="DYNACTIN SUBUNIT 1-LIKE"/>
    <property type="match status" value="1"/>
</dbReference>
<feature type="region of interest" description="Disordered" evidence="1">
    <location>
        <begin position="1"/>
        <end position="31"/>
    </location>
</feature>
<sequence length="95" mass="11089">MYNKGYLKSITVTTSHQVPPRQESNPRPSSEKFWSMPIPITYKELYQSLFDAHVVSLFYLNPMQPSFPKWYDTNAQCEHHTRITGHSSRTTPLSK</sequence>
<evidence type="ECO:0000256" key="1">
    <source>
        <dbReference type="SAM" id="MobiDB-lite"/>
    </source>
</evidence>
<dbReference type="OrthoDB" id="1436520at2759"/>
<organism evidence="2 3">
    <name type="scientific">Gossypium stocksii</name>
    <dbReference type="NCBI Taxonomy" id="47602"/>
    <lineage>
        <taxon>Eukaryota</taxon>
        <taxon>Viridiplantae</taxon>
        <taxon>Streptophyta</taxon>
        <taxon>Embryophyta</taxon>
        <taxon>Tracheophyta</taxon>
        <taxon>Spermatophyta</taxon>
        <taxon>Magnoliopsida</taxon>
        <taxon>eudicotyledons</taxon>
        <taxon>Gunneridae</taxon>
        <taxon>Pentapetalae</taxon>
        <taxon>rosids</taxon>
        <taxon>malvids</taxon>
        <taxon>Malvales</taxon>
        <taxon>Malvaceae</taxon>
        <taxon>Malvoideae</taxon>
        <taxon>Gossypium</taxon>
    </lineage>
</organism>
<dbReference type="AlphaFoldDB" id="A0A9D3U890"/>
<accession>A0A9D3U890</accession>
<protein>
    <submittedName>
        <fullName evidence="2">Uncharacterized protein</fullName>
    </submittedName>
</protein>